<proteinExistence type="predicted"/>
<name>A0A9N9JKA1_9GLOM</name>
<dbReference type="SUPFAM" id="SSF48452">
    <property type="entry name" value="TPR-like"/>
    <property type="match status" value="1"/>
</dbReference>
<evidence type="ECO:0000313" key="1">
    <source>
        <dbReference type="EMBL" id="CAG8786435.1"/>
    </source>
</evidence>
<dbReference type="Gene3D" id="1.25.40.10">
    <property type="entry name" value="Tetratricopeptide repeat domain"/>
    <property type="match status" value="1"/>
</dbReference>
<sequence length="66" mass="7903">MLNSYEAYITDFNNSIEIESVNNVLLEFDEIDYYSLTRRANVYRILERQEEALEDLNVLLETDSYE</sequence>
<dbReference type="AlphaFoldDB" id="A0A9N9JKA1"/>
<feature type="non-terminal residue" evidence="1">
    <location>
        <position position="1"/>
    </location>
</feature>
<evidence type="ECO:0000313" key="2">
    <source>
        <dbReference type="Proteomes" id="UP000789759"/>
    </source>
</evidence>
<organism evidence="1 2">
    <name type="scientific">Cetraspora pellucida</name>
    <dbReference type="NCBI Taxonomy" id="1433469"/>
    <lineage>
        <taxon>Eukaryota</taxon>
        <taxon>Fungi</taxon>
        <taxon>Fungi incertae sedis</taxon>
        <taxon>Mucoromycota</taxon>
        <taxon>Glomeromycotina</taxon>
        <taxon>Glomeromycetes</taxon>
        <taxon>Diversisporales</taxon>
        <taxon>Gigasporaceae</taxon>
        <taxon>Cetraspora</taxon>
    </lineage>
</organism>
<gene>
    <name evidence="1" type="ORF">CPELLU_LOCUS16713</name>
</gene>
<keyword evidence="2" id="KW-1185">Reference proteome</keyword>
<dbReference type="Proteomes" id="UP000789759">
    <property type="component" value="Unassembled WGS sequence"/>
</dbReference>
<dbReference type="EMBL" id="CAJVQA010025560">
    <property type="protein sequence ID" value="CAG8786435.1"/>
    <property type="molecule type" value="Genomic_DNA"/>
</dbReference>
<dbReference type="InterPro" id="IPR011990">
    <property type="entry name" value="TPR-like_helical_dom_sf"/>
</dbReference>
<protein>
    <submittedName>
        <fullName evidence="1">5944_t:CDS:1</fullName>
    </submittedName>
</protein>
<comment type="caution">
    <text evidence="1">The sequence shown here is derived from an EMBL/GenBank/DDBJ whole genome shotgun (WGS) entry which is preliminary data.</text>
</comment>
<reference evidence="1" key="1">
    <citation type="submission" date="2021-06" db="EMBL/GenBank/DDBJ databases">
        <authorList>
            <person name="Kallberg Y."/>
            <person name="Tangrot J."/>
            <person name="Rosling A."/>
        </authorList>
    </citation>
    <scope>NUCLEOTIDE SEQUENCE</scope>
    <source>
        <strain evidence="1">FL966</strain>
    </source>
</reference>
<dbReference type="OrthoDB" id="1926212at2759"/>
<accession>A0A9N9JKA1</accession>